<dbReference type="GO" id="GO:0005975">
    <property type="term" value="P:carbohydrate metabolic process"/>
    <property type="evidence" value="ECO:0007669"/>
    <property type="project" value="InterPro"/>
</dbReference>
<evidence type="ECO:0000256" key="1">
    <source>
        <dbReference type="ARBA" id="ARBA00006285"/>
    </source>
</evidence>
<dbReference type="Gene3D" id="3.20.20.80">
    <property type="entry name" value="Glycosidases"/>
    <property type="match status" value="1"/>
</dbReference>
<dbReference type="InterPro" id="IPR017853">
    <property type="entry name" value="GH"/>
</dbReference>
<dbReference type="AlphaFoldDB" id="B6G961"/>
<dbReference type="HOGENOM" id="CLU_478809_0_0_11"/>
<dbReference type="InterPro" id="IPR015883">
    <property type="entry name" value="Glyco_hydro_20_cat"/>
</dbReference>
<dbReference type="PANTHER" id="PTHR43678:SF1">
    <property type="entry name" value="BETA-N-ACETYLHEXOSAMINIDASE"/>
    <property type="match status" value="1"/>
</dbReference>
<sequence length="572" mass="62236">MRNVYKMKHGMKRVLAGVVAAVFAVTCLVALPARAYAAGGHSIFSIDAGRKYFSADQLKQIIDRAAKNGYTDVQLILANDGMRFFLDDMSIEADGKVYESDAVKAALTAGNDSYYKDPNGNALTEAEMNDIISYAKAKGVGIVPVINSPGHMDALLVAMKELGIENAAYSNSDRVSVRTVDITNQKAVNFLYAMLQKYVTYFGNAGASEYFNFGADEFANDVFSDPGWGEIQRNGEYKNFIEYANHVCGIIKDAGMKPLCFNDGIYYNQKTNFGAFDQDLTVSYWTSGWWGFYVAKPEFLQQQGLEILNTNDAWYWVLGHISDGGYHFNNAMSNIEKKGFNEVTGASGTIPTIGSMQCVWCDEPSKPHDMERIFQLMDAFSAKHAEHMPKPADYAKVDEALATVPEDLSIYTPESRKAVEDAVAAVKRGYKADKQAEVDKMAADINAAIDALAFRPADYSAVDAALARVPKDLTGYTDATRVTVQNAVASVKRGYTVDKQADVDAMAAAINAAVDGLVKKPVVKPEQKPSSKPVLKPSEKLPQTGDPVQILAVASAGLSVLGMGLLASRRKA</sequence>
<comment type="similarity">
    <text evidence="1">Belongs to the glycosyl hydrolase 20 family.</text>
</comment>
<dbReference type="Pfam" id="PF00728">
    <property type="entry name" value="Glyco_hydro_20"/>
    <property type="match status" value="1"/>
</dbReference>
<proteinExistence type="inferred from homology"/>
<dbReference type="InterPro" id="IPR052764">
    <property type="entry name" value="GH20_Enzymes"/>
</dbReference>
<keyword evidence="2" id="KW-0378">Hydrolase</keyword>
<comment type="caution">
    <text evidence="5">The sequence shown here is derived from an EMBL/GenBank/DDBJ whole genome shotgun (WGS) entry which is preliminary data.</text>
</comment>
<dbReference type="Proteomes" id="UP000003560">
    <property type="component" value="Unassembled WGS sequence"/>
</dbReference>
<feature type="domain" description="Glycoside hydrolase family 20 catalytic" evidence="4">
    <location>
        <begin position="44"/>
        <end position="321"/>
    </location>
</feature>
<accession>B6G961</accession>
<gene>
    <name evidence="5" type="ORF">COLSTE_00602</name>
</gene>
<protein>
    <submittedName>
        <fullName evidence="5">LPXTG-motif cell wall anchor domain protein</fullName>
    </submittedName>
</protein>
<organism evidence="5 6">
    <name type="scientific">Collinsella stercoris DSM 13279</name>
    <dbReference type="NCBI Taxonomy" id="445975"/>
    <lineage>
        <taxon>Bacteria</taxon>
        <taxon>Bacillati</taxon>
        <taxon>Actinomycetota</taxon>
        <taxon>Coriobacteriia</taxon>
        <taxon>Coriobacteriales</taxon>
        <taxon>Coriobacteriaceae</taxon>
        <taxon>Collinsella</taxon>
    </lineage>
</organism>
<dbReference type="SUPFAM" id="SSF51445">
    <property type="entry name" value="(Trans)glycosidases"/>
    <property type="match status" value="1"/>
</dbReference>
<evidence type="ECO:0000256" key="2">
    <source>
        <dbReference type="ARBA" id="ARBA00022801"/>
    </source>
</evidence>
<dbReference type="STRING" id="445975.COLSTE_00602"/>
<evidence type="ECO:0000313" key="6">
    <source>
        <dbReference type="Proteomes" id="UP000003560"/>
    </source>
</evidence>
<dbReference type="Gene3D" id="1.20.1270.90">
    <property type="entry name" value="AF1782-like"/>
    <property type="match status" value="2"/>
</dbReference>
<name>B6G961_9ACTN</name>
<dbReference type="GO" id="GO:0004563">
    <property type="term" value="F:beta-N-acetylhexosaminidase activity"/>
    <property type="evidence" value="ECO:0007669"/>
    <property type="project" value="UniProtKB-ARBA"/>
</dbReference>
<keyword evidence="6" id="KW-1185">Reference proteome</keyword>
<dbReference type="RefSeq" id="WP_006720264.1">
    <property type="nucleotide sequence ID" value="NZ_CP085935.1"/>
</dbReference>
<evidence type="ECO:0000256" key="3">
    <source>
        <dbReference type="SAM" id="MobiDB-lite"/>
    </source>
</evidence>
<dbReference type="EMBL" id="ABXJ01000031">
    <property type="protein sequence ID" value="EEA91179.1"/>
    <property type="molecule type" value="Genomic_DNA"/>
</dbReference>
<dbReference type="PANTHER" id="PTHR43678">
    <property type="entry name" value="PUTATIVE (AFU_ORTHOLOGUE AFUA_2G00640)-RELATED"/>
    <property type="match status" value="1"/>
</dbReference>
<dbReference type="eggNOG" id="COG3525">
    <property type="taxonomic scope" value="Bacteria"/>
</dbReference>
<feature type="region of interest" description="Disordered" evidence="3">
    <location>
        <begin position="523"/>
        <end position="542"/>
    </location>
</feature>
<reference evidence="5 6" key="1">
    <citation type="submission" date="2008-10" db="EMBL/GenBank/DDBJ databases">
        <title>Draft genome sequence of Collinsella stercoris (DSM 13279).</title>
        <authorList>
            <person name="Sudarsanam P."/>
            <person name="Ley R."/>
            <person name="Guruge J."/>
            <person name="Turnbaugh P.J."/>
            <person name="Mahowald M."/>
            <person name="Liep D."/>
            <person name="Gordon J."/>
        </authorList>
    </citation>
    <scope>NUCLEOTIDE SEQUENCE [LARGE SCALE GENOMIC DNA]</scope>
    <source>
        <strain evidence="5 6">DSM 13279</strain>
    </source>
</reference>
<dbReference type="CDD" id="cd06564">
    <property type="entry name" value="GH20_DspB_LnbB-like"/>
    <property type="match status" value="1"/>
</dbReference>
<reference evidence="5 6" key="2">
    <citation type="submission" date="2008-10" db="EMBL/GenBank/DDBJ databases">
        <authorList>
            <person name="Fulton L."/>
            <person name="Clifton S."/>
            <person name="Fulton B."/>
            <person name="Xu J."/>
            <person name="Minx P."/>
            <person name="Pepin K.H."/>
            <person name="Johnson M."/>
            <person name="Thiruvilangam P."/>
            <person name="Bhonagiri V."/>
            <person name="Nash W.E."/>
            <person name="Mardis E.R."/>
            <person name="Wilson R.K."/>
        </authorList>
    </citation>
    <scope>NUCLEOTIDE SEQUENCE [LARGE SCALE GENOMIC DNA]</scope>
    <source>
        <strain evidence="5 6">DSM 13279</strain>
    </source>
</reference>
<evidence type="ECO:0000259" key="4">
    <source>
        <dbReference type="Pfam" id="PF00728"/>
    </source>
</evidence>
<evidence type="ECO:0000313" key="5">
    <source>
        <dbReference type="EMBL" id="EEA91179.1"/>
    </source>
</evidence>
<dbReference type="NCBIfam" id="TIGR01167">
    <property type="entry name" value="LPXTG_anchor"/>
    <property type="match status" value="1"/>
</dbReference>